<name>A0ABU8VY21_9BURK</name>
<dbReference type="Proteomes" id="UP001363010">
    <property type="component" value="Unassembled WGS sequence"/>
</dbReference>
<feature type="region of interest" description="Disordered" evidence="1">
    <location>
        <begin position="97"/>
        <end position="117"/>
    </location>
</feature>
<comment type="caution">
    <text evidence="2">The sequence shown here is derived from an EMBL/GenBank/DDBJ whole genome shotgun (WGS) entry which is preliminary data.</text>
</comment>
<evidence type="ECO:0000313" key="2">
    <source>
        <dbReference type="EMBL" id="MEJ8822587.1"/>
    </source>
</evidence>
<evidence type="ECO:0000313" key="3">
    <source>
        <dbReference type="Proteomes" id="UP001363010"/>
    </source>
</evidence>
<organism evidence="2 3">
    <name type="scientific">Variovorax humicola</name>
    <dbReference type="NCBI Taxonomy" id="1769758"/>
    <lineage>
        <taxon>Bacteria</taxon>
        <taxon>Pseudomonadati</taxon>
        <taxon>Pseudomonadota</taxon>
        <taxon>Betaproteobacteria</taxon>
        <taxon>Burkholderiales</taxon>
        <taxon>Comamonadaceae</taxon>
        <taxon>Variovorax</taxon>
    </lineage>
</organism>
<accession>A0ABU8VY21</accession>
<sequence>MTSVRPAASATAAGAHAVSLHARSCQPCICSDTVTSGYSKLPANAPFHLLFMGGSIALALFAQGLGKSGAQRYVGPRQQLRQPDPAECQGELRRLIAGSESKQAREISPVRGPVIKR</sequence>
<dbReference type="RefSeq" id="WP_340363631.1">
    <property type="nucleotide sequence ID" value="NZ_JBBKZV010000005.1"/>
</dbReference>
<gene>
    <name evidence="2" type="ORF">WKW80_11170</name>
</gene>
<evidence type="ECO:0000256" key="1">
    <source>
        <dbReference type="SAM" id="MobiDB-lite"/>
    </source>
</evidence>
<dbReference type="EMBL" id="JBBKZV010000005">
    <property type="protein sequence ID" value="MEJ8822587.1"/>
    <property type="molecule type" value="Genomic_DNA"/>
</dbReference>
<reference evidence="2 3" key="1">
    <citation type="submission" date="2024-03" db="EMBL/GenBank/DDBJ databases">
        <title>Novel species of the genus Variovorax.</title>
        <authorList>
            <person name="Liu Q."/>
            <person name="Xin Y.-H."/>
        </authorList>
    </citation>
    <scope>NUCLEOTIDE SEQUENCE [LARGE SCALE GENOMIC DNA]</scope>
    <source>
        <strain evidence="2 3">KACC 18501</strain>
    </source>
</reference>
<keyword evidence="3" id="KW-1185">Reference proteome</keyword>
<proteinExistence type="predicted"/>
<protein>
    <submittedName>
        <fullName evidence="2">Uncharacterized protein</fullName>
    </submittedName>
</protein>